<gene>
    <name evidence="4" type="primary">TPHA0A01000</name>
    <name evidence="4" type="ordered locus">TPHA_0A01000</name>
</gene>
<dbReference type="PROSITE" id="PS50102">
    <property type="entry name" value="RRM"/>
    <property type="match status" value="1"/>
</dbReference>
<dbReference type="GO" id="GO:0003723">
    <property type="term" value="F:RNA binding"/>
    <property type="evidence" value="ECO:0007669"/>
    <property type="project" value="UniProtKB-UniRule"/>
</dbReference>
<keyword evidence="5" id="KW-1185">Reference proteome</keyword>
<dbReference type="Gene3D" id="3.30.70.330">
    <property type="match status" value="1"/>
</dbReference>
<organism evidence="4 5">
    <name type="scientific">Tetrapisispora phaffii (strain ATCC 24235 / CBS 4417 / NBRC 1672 / NRRL Y-8282 / UCD 70-5)</name>
    <name type="common">Yeast</name>
    <name type="synonym">Fabospora phaffii</name>
    <dbReference type="NCBI Taxonomy" id="1071381"/>
    <lineage>
        <taxon>Eukaryota</taxon>
        <taxon>Fungi</taxon>
        <taxon>Dikarya</taxon>
        <taxon>Ascomycota</taxon>
        <taxon>Saccharomycotina</taxon>
        <taxon>Saccharomycetes</taxon>
        <taxon>Saccharomycetales</taxon>
        <taxon>Saccharomycetaceae</taxon>
        <taxon>Tetrapisispora</taxon>
    </lineage>
</organism>
<dbReference type="eggNOG" id="KOG0108">
    <property type="taxonomic scope" value="Eukaryota"/>
</dbReference>
<protein>
    <recommendedName>
        <fullName evidence="3">RRM domain-containing protein</fullName>
    </recommendedName>
</protein>
<dbReference type="Proteomes" id="UP000005666">
    <property type="component" value="Chromosome 1"/>
</dbReference>
<evidence type="ECO:0000256" key="2">
    <source>
        <dbReference type="SAM" id="MobiDB-lite"/>
    </source>
</evidence>
<evidence type="ECO:0000259" key="3">
    <source>
        <dbReference type="PROSITE" id="PS50102"/>
    </source>
</evidence>
<name>G8BMQ7_TETPH</name>
<evidence type="ECO:0000313" key="5">
    <source>
        <dbReference type="Proteomes" id="UP000005666"/>
    </source>
</evidence>
<dbReference type="InterPro" id="IPR012677">
    <property type="entry name" value="Nucleotide-bd_a/b_plait_sf"/>
</dbReference>
<dbReference type="EMBL" id="HE612856">
    <property type="protein sequence ID" value="CCE61185.1"/>
    <property type="molecule type" value="Genomic_DNA"/>
</dbReference>
<accession>G8BMQ7</accession>
<dbReference type="SMART" id="SM00360">
    <property type="entry name" value="RRM"/>
    <property type="match status" value="1"/>
</dbReference>
<dbReference type="OMA" id="RTANMEN"/>
<dbReference type="OrthoDB" id="434258at2759"/>
<dbReference type="InterPro" id="IPR035979">
    <property type="entry name" value="RBD_domain_sf"/>
</dbReference>
<dbReference type="InterPro" id="IPR000504">
    <property type="entry name" value="RRM_dom"/>
</dbReference>
<sequence length="437" mass="49731">MPPKKGDFANMTESESEVCANSLDPCASNEQEIIKNAIVIKNIPFTIKKEELLEFINSLQLPLPYAFNYHFDNGIFRGLAFANFNTVEETKRIVKELNSQEIGGRKLRVEMKKMLPQSEKERVEKEEKLRKQNFNKHHQQPSFENDHYTQIYYKNNNYTTAAISTPVQERYYAPAFCSPSCIVNPNMQIPTSVDFNDSESLELFAQLLIFRENDNYDELAYPISLSPNHRNILTSLRIFLGLVEIIDNSFIVIRKQHSYVPNNVPPAQKQLSSFGQFLASTHTNGITKEQYNTSPTSIQSNDQSYSPDQSLYMATLDSPRLLNGPSYLPSQNKNNPLLRNLNVSQSNTNAPPWSNYRSMTGNENISNSLQIDNQYDFRRLSINSDSNMVGNNHCPSISTFSDQLKVSLDKSLSGLDLTSKKNSFTSLSNAAITKKIW</sequence>
<evidence type="ECO:0000256" key="1">
    <source>
        <dbReference type="PROSITE-ProRule" id="PRU00176"/>
    </source>
</evidence>
<dbReference type="SUPFAM" id="SSF54928">
    <property type="entry name" value="RNA-binding domain, RBD"/>
    <property type="match status" value="1"/>
</dbReference>
<dbReference type="AlphaFoldDB" id="G8BMQ7"/>
<dbReference type="STRING" id="1071381.G8BMQ7"/>
<feature type="region of interest" description="Disordered" evidence="2">
    <location>
        <begin position="285"/>
        <end position="305"/>
    </location>
</feature>
<dbReference type="HOGENOM" id="CLU_029387_0_0_1"/>
<dbReference type="RefSeq" id="XP_003683619.1">
    <property type="nucleotide sequence ID" value="XM_003683571.1"/>
</dbReference>
<feature type="domain" description="RRM" evidence="3">
    <location>
        <begin position="36"/>
        <end position="114"/>
    </location>
</feature>
<dbReference type="Pfam" id="PF00076">
    <property type="entry name" value="RRM_1"/>
    <property type="match status" value="1"/>
</dbReference>
<evidence type="ECO:0000313" key="4">
    <source>
        <dbReference type="EMBL" id="CCE61185.1"/>
    </source>
</evidence>
<keyword evidence="1" id="KW-0694">RNA-binding</keyword>
<proteinExistence type="predicted"/>
<reference evidence="4 5" key="1">
    <citation type="journal article" date="2011" name="Proc. Natl. Acad. Sci. U.S.A.">
        <title>Evolutionary erosion of yeast sex chromosomes by mating-type switching accidents.</title>
        <authorList>
            <person name="Gordon J.L."/>
            <person name="Armisen D."/>
            <person name="Proux-Wera E."/>
            <person name="Oheigeartaigh S.S."/>
            <person name="Byrne K.P."/>
            <person name="Wolfe K.H."/>
        </authorList>
    </citation>
    <scope>NUCLEOTIDE SEQUENCE [LARGE SCALE GENOMIC DNA]</scope>
    <source>
        <strain evidence="5">ATCC 24235 / CBS 4417 / NBRC 1672 / NRRL Y-8282 / UCD 70-5</strain>
    </source>
</reference>
<dbReference type="KEGG" id="tpf:TPHA_0A01000"/>
<dbReference type="GeneID" id="11532665"/>